<evidence type="ECO:0000313" key="2">
    <source>
        <dbReference type="Proteomes" id="UP000249248"/>
    </source>
</evidence>
<sequence length="298" mass="33997">MYKILIFMLLAIVTSSCKQSKSYDYIEISSYKSTPGGIEKETKDTFKIFSKYDSVAYLAAYQKFCISEKVSQDLKEASGESIGGTPISFELINDEGINIAIFMKFDKIDSLKNEIRATVFNRKNTYLGSFDKINSANIDSAKVKKLKKYFNSNKDEFSPDGLVWHKPKSAPKYTNRNSLYCYFQSSNGKPSNLRLRMQYHSDDWLFFRKVQFSIDGKAFEFIPMNTETDSGNGGRIWEWFDESMGKSNAELLDALANAKSAKMKLIGRQYSDVKTITSSQIRDIKRSLDLFKAMGGTY</sequence>
<gene>
    <name evidence="1" type="ORF">DNU06_02565</name>
</gene>
<comment type="caution">
    <text evidence="1">The sequence shown here is derived from an EMBL/GenBank/DDBJ whole genome shotgun (WGS) entry which is preliminary data.</text>
</comment>
<dbReference type="EMBL" id="QKSB01000001">
    <property type="protein sequence ID" value="PZE18730.1"/>
    <property type="molecule type" value="Genomic_DNA"/>
</dbReference>
<reference evidence="1 2" key="1">
    <citation type="submission" date="2018-06" db="EMBL/GenBank/DDBJ databases">
        <title>The draft genome sequence of Crocinitomix sp. SM1701.</title>
        <authorList>
            <person name="Zhang X."/>
        </authorList>
    </citation>
    <scope>NUCLEOTIDE SEQUENCE [LARGE SCALE GENOMIC DNA]</scope>
    <source>
        <strain evidence="1 2">SM1701</strain>
    </source>
</reference>
<keyword evidence="2" id="KW-1185">Reference proteome</keyword>
<protein>
    <submittedName>
        <fullName evidence="1">Uncharacterized protein</fullName>
    </submittedName>
</protein>
<proteinExistence type="predicted"/>
<dbReference type="PROSITE" id="PS51257">
    <property type="entry name" value="PROKAR_LIPOPROTEIN"/>
    <property type="match status" value="1"/>
</dbReference>
<organism evidence="1 2">
    <name type="scientific">Putridiphycobacter roseus</name>
    <dbReference type="NCBI Taxonomy" id="2219161"/>
    <lineage>
        <taxon>Bacteria</taxon>
        <taxon>Pseudomonadati</taxon>
        <taxon>Bacteroidota</taxon>
        <taxon>Flavobacteriia</taxon>
        <taxon>Flavobacteriales</taxon>
        <taxon>Crocinitomicaceae</taxon>
        <taxon>Putridiphycobacter</taxon>
    </lineage>
</organism>
<dbReference type="AlphaFoldDB" id="A0A2W1N554"/>
<dbReference type="OrthoDB" id="795031at2"/>
<dbReference type="RefSeq" id="WP_111061631.1">
    <property type="nucleotide sequence ID" value="NZ_QKSB01000001.1"/>
</dbReference>
<accession>A0A2W1N554</accession>
<dbReference type="Proteomes" id="UP000249248">
    <property type="component" value="Unassembled WGS sequence"/>
</dbReference>
<name>A0A2W1N554_9FLAO</name>
<evidence type="ECO:0000313" key="1">
    <source>
        <dbReference type="EMBL" id="PZE18730.1"/>
    </source>
</evidence>